<feature type="compositionally biased region" description="Polar residues" evidence="1">
    <location>
        <begin position="181"/>
        <end position="194"/>
    </location>
</feature>
<evidence type="ECO:0000313" key="2">
    <source>
        <dbReference type="EMBL" id="KAK3264744.1"/>
    </source>
</evidence>
<feature type="compositionally biased region" description="Low complexity" evidence="1">
    <location>
        <begin position="350"/>
        <end position="359"/>
    </location>
</feature>
<dbReference type="Proteomes" id="UP001190700">
    <property type="component" value="Unassembled WGS sequence"/>
</dbReference>
<sequence>MARRFNEIGISRLKLQVALCTFLILLTITLFVQSFLSTASSPSRESHIPLQSPGKDYFDSSSAPADADDDAVGQAEEKIATDLRYQAIAFSSVAEHRGEEETTPENTLVTAGKVGYLDTSSDSKLASRDDAVGQAGEKTATDLRYQEIAFSSVAEHRGEEETTPENTPVTAGMVGYLDTSSDSKLASRTASNLDPPTVLPSMRQITKPSAPANVSSSFSLKRAPSLFPRPKLRPSIASRPRSSSRTDAVESSKPKIPSNSDATAAGKASVVRPKPSAKPKPVRPRAKDERVEGGPCGGAPPNLLPFDLYDSPFWDPETKKPIRKPTRNFPRPSPPPPSNPVSPPSPPLGPVVVGSHGVGDTSEVDTHEEHFGRRRLQHITEKWHYSTAGCSDKKVKVLHENDGVGTIVKKAVKQAEVGLQ</sequence>
<accession>A0AAE0FRU5</accession>
<keyword evidence="3" id="KW-1185">Reference proteome</keyword>
<feature type="compositionally biased region" description="Basic residues" evidence="1">
    <location>
        <begin position="275"/>
        <end position="284"/>
    </location>
</feature>
<feature type="compositionally biased region" description="Pro residues" evidence="1">
    <location>
        <begin position="331"/>
        <end position="349"/>
    </location>
</feature>
<proteinExistence type="predicted"/>
<feature type="compositionally biased region" description="Polar residues" evidence="1">
    <location>
        <begin position="203"/>
        <end position="219"/>
    </location>
</feature>
<dbReference type="AlphaFoldDB" id="A0AAE0FRU5"/>
<comment type="caution">
    <text evidence="2">The sequence shown here is derived from an EMBL/GenBank/DDBJ whole genome shotgun (WGS) entry which is preliminary data.</text>
</comment>
<evidence type="ECO:0000256" key="1">
    <source>
        <dbReference type="SAM" id="MobiDB-lite"/>
    </source>
</evidence>
<dbReference type="EMBL" id="LGRX02014380">
    <property type="protein sequence ID" value="KAK3264744.1"/>
    <property type="molecule type" value="Genomic_DNA"/>
</dbReference>
<feature type="region of interest" description="Disordered" evidence="1">
    <location>
        <begin position="181"/>
        <end position="369"/>
    </location>
</feature>
<feature type="region of interest" description="Disordered" evidence="1">
    <location>
        <begin position="41"/>
        <end position="73"/>
    </location>
</feature>
<reference evidence="2 3" key="1">
    <citation type="journal article" date="2015" name="Genome Biol. Evol.">
        <title>Comparative Genomics of a Bacterivorous Green Alga Reveals Evolutionary Causalities and Consequences of Phago-Mixotrophic Mode of Nutrition.</title>
        <authorList>
            <person name="Burns J.A."/>
            <person name="Paasch A."/>
            <person name="Narechania A."/>
            <person name="Kim E."/>
        </authorList>
    </citation>
    <scope>NUCLEOTIDE SEQUENCE [LARGE SCALE GENOMIC DNA]</scope>
    <source>
        <strain evidence="2 3">PLY_AMNH</strain>
    </source>
</reference>
<organism evidence="2 3">
    <name type="scientific">Cymbomonas tetramitiformis</name>
    <dbReference type="NCBI Taxonomy" id="36881"/>
    <lineage>
        <taxon>Eukaryota</taxon>
        <taxon>Viridiplantae</taxon>
        <taxon>Chlorophyta</taxon>
        <taxon>Pyramimonadophyceae</taxon>
        <taxon>Pyramimonadales</taxon>
        <taxon>Pyramimonadaceae</taxon>
        <taxon>Cymbomonas</taxon>
    </lineage>
</organism>
<feature type="non-terminal residue" evidence="2">
    <location>
        <position position="420"/>
    </location>
</feature>
<gene>
    <name evidence="2" type="ORF">CYMTET_26536</name>
</gene>
<protein>
    <submittedName>
        <fullName evidence="2">Uncharacterized protein</fullName>
    </submittedName>
</protein>
<evidence type="ECO:0000313" key="3">
    <source>
        <dbReference type="Proteomes" id="UP001190700"/>
    </source>
</evidence>
<feature type="compositionally biased region" description="Low complexity" evidence="1">
    <location>
        <begin position="233"/>
        <end position="245"/>
    </location>
</feature>
<name>A0AAE0FRU5_9CHLO</name>